<dbReference type="RefSeq" id="WP_061804363.1">
    <property type="nucleotide sequence ID" value="NZ_FOXX01000004.1"/>
</dbReference>
<dbReference type="EMBL" id="FOXX01000004">
    <property type="protein sequence ID" value="SFQ54405.1"/>
    <property type="molecule type" value="Genomic_DNA"/>
</dbReference>
<sequence>MKLTIYHDGQFWIGMIEVVSDGHLKAFRHVFGGEPKDSEVLTFIYNELSTLIHTSHQSGVHVKQNCSNRINPKRLQRKVAKEMRRTGASTKAQEAVRQEYEEQKKQCKHITKQHREEEKQRKYLLRKKKAKEKHKGR</sequence>
<feature type="compositionally biased region" description="Basic and acidic residues" evidence="1">
    <location>
        <begin position="94"/>
        <end position="105"/>
    </location>
</feature>
<accession>A0A1I5ZD87</accession>
<evidence type="ECO:0000313" key="2">
    <source>
        <dbReference type="EMBL" id="SFQ54405.1"/>
    </source>
</evidence>
<proteinExistence type="predicted"/>
<protein>
    <recommendedName>
        <fullName evidence="4">DUF2992 domain-containing protein</fullName>
    </recommendedName>
</protein>
<evidence type="ECO:0000256" key="1">
    <source>
        <dbReference type="SAM" id="MobiDB-lite"/>
    </source>
</evidence>
<dbReference type="InterPro" id="IPR016787">
    <property type="entry name" value="UCP021328"/>
</dbReference>
<name>A0A1I5ZD87_9BACI</name>
<feature type="region of interest" description="Disordered" evidence="1">
    <location>
        <begin position="82"/>
        <end position="137"/>
    </location>
</feature>
<evidence type="ECO:0008006" key="4">
    <source>
        <dbReference type="Google" id="ProtNLM"/>
    </source>
</evidence>
<keyword evidence="3" id="KW-1185">Reference proteome</keyword>
<organism evidence="2 3">
    <name type="scientific">Priestia endophytica DSM 13796</name>
    <dbReference type="NCBI Taxonomy" id="1121089"/>
    <lineage>
        <taxon>Bacteria</taxon>
        <taxon>Bacillati</taxon>
        <taxon>Bacillota</taxon>
        <taxon>Bacilli</taxon>
        <taxon>Bacillales</taxon>
        <taxon>Bacillaceae</taxon>
        <taxon>Priestia</taxon>
    </lineage>
</organism>
<dbReference type="GeneID" id="93710607"/>
<gene>
    <name evidence="2" type="ORF">SAMN02745910_01928</name>
</gene>
<dbReference type="PIRSF" id="PIRSF021328">
    <property type="entry name" value="UCP021328"/>
    <property type="match status" value="1"/>
</dbReference>
<feature type="compositionally biased region" description="Basic residues" evidence="1">
    <location>
        <begin position="122"/>
        <end position="137"/>
    </location>
</feature>
<dbReference type="Pfam" id="PF11208">
    <property type="entry name" value="DUF2992"/>
    <property type="match status" value="1"/>
</dbReference>
<evidence type="ECO:0000313" key="3">
    <source>
        <dbReference type="Proteomes" id="UP000182762"/>
    </source>
</evidence>
<reference evidence="2 3" key="1">
    <citation type="submission" date="2016-10" db="EMBL/GenBank/DDBJ databases">
        <authorList>
            <person name="Varghese N."/>
            <person name="Submissions S."/>
        </authorList>
    </citation>
    <scope>NUCLEOTIDE SEQUENCE [LARGE SCALE GENOMIC DNA]</scope>
    <source>
        <strain evidence="2 3">DSM 13796</strain>
    </source>
</reference>
<comment type="caution">
    <text evidence="2">The sequence shown here is derived from an EMBL/GenBank/DDBJ whole genome shotgun (WGS) entry which is preliminary data.</text>
</comment>
<dbReference type="Proteomes" id="UP000182762">
    <property type="component" value="Unassembled WGS sequence"/>
</dbReference>